<evidence type="ECO:0000256" key="7">
    <source>
        <dbReference type="ARBA" id="ARBA00023136"/>
    </source>
</evidence>
<dbReference type="Pfam" id="PF00571">
    <property type="entry name" value="CBS"/>
    <property type="match status" value="2"/>
</dbReference>
<dbReference type="Gene3D" id="3.30.465.10">
    <property type="match status" value="1"/>
</dbReference>
<organism evidence="12 13">
    <name type="scientific">Comamonas nitrativorans</name>
    <dbReference type="NCBI Taxonomy" id="108437"/>
    <lineage>
        <taxon>Bacteria</taxon>
        <taxon>Pseudomonadati</taxon>
        <taxon>Pseudomonadota</taxon>
        <taxon>Betaproteobacteria</taxon>
        <taxon>Burkholderiales</taxon>
        <taxon>Comamonadaceae</taxon>
        <taxon>Comamonas</taxon>
    </lineage>
</organism>
<dbReference type="CDD" id="cd04590">
    <property type="entry name" value="CBS_pair_CorC_HlyC_assoc"/>
    <property type="match status" value="1"/>
</dbReference>
<evidence type="ECO:0000313" key="13">
    <source>
        <dbReference type="Proteomes" id="UP001595967"/>
    </source>
</evidence>
<dbReference type="PROSITE" id="PS51371">
    <property type="entry name" value="CBS"/>
    <property type="match status" value="2"/>
</dbReference>
<dbReference type="InterPro" id="IPR051676">
    <property type="entry name" value="UPF0053_domain"/>
</dbReference>
<dbReference type="SMART" id="SM01091">
    <property type="entry name" value="CorC_HlyC"/>
    <property type="match status" value="1"/>
</dbReference>
<keyword evidence="4" id="KW-0677">Repeat</keyword>
<dbReference type="SMART" id="SM00116">
    <property type="entry name" value="CBS"/>
    <property type="match status" value="2"/>
</dbReference>
<dbReference type="PROSITE" id="PS51846">
    <property type="entry name" value="CNNM"/>
    <property type="match status" value="1"/>
</dbReference>
<sequence>MQALILLGLIVLNGLFAMAEIALVTARKARLQKYLDEGDSAAAAAIALGQQPTRFLSTIQIGITSIGVLNGVLGEAALAQPLAQWLVQGGLSSATARTVATALVVVTITYLSIVIGELVPKRLGQSNPEAIARLVARPIHWLAQFTRPFVFLLTLSTQGVLRLLGVREMAEQAVTEDEIHAVLAEGTDSGAIEVQEHRMVRNLFRLDDRQISSLMVPRSDVVCLDINDSVEAHLALIARHGHTRFPVIDGSLEKVLGVLNTRQWLLQLIQNQHSLLQARALWEPPVYIPETITGLELLENFKAHGARLSFVIDEYGEVLGVVDLRDLIEAITGEFVPENPADAWAVQRSDGSWLLDGHIPIFELKDRLGLKKLPEEDKGRYQTLSGMLMLLTGRLPTETDKIVWQGWEFEVVDMDGKIIDKVQAVQLPLPVEE</sequence>
<evidence type="ECO:0000256" key="4">
    <source>
        <dbReference type="ARBA" id="ARBA00022737"/>
    </source>
</evidence>
<name>A0ABV9GWT4_9BURK</name>
<dbReference type="InterPro" id="IPR016169">
    <property type="entry name" value="FAD-bd_PCMH_sub2"/>
</dbReference>
<accession>A0ABV9GWT4</accession>
<evidence type="ECO:0000313" key="12">
    <source>
        <dbReference type="EMBL" id="MFC4621543.1"/>
    </source>
</evidence>
<evidence type="ECO:0000259" key="11">
    <source>
        <dbReference type="PROSITE" id="PS51846"/>
    </source>
</evidence>
<dbReference type="InterPro" id="IPR002550">
    <property type="entry name" value="CNNM"/>
</dbReference>
<keyword evidence="7 9" id="KW-0472">Membrane</keyword>
<dbReference type="InterPro" id="IPR036318">
    <property type="entry name" value="FAD-bd_PCMH-like_sf"/>
</dbReference>
<dbReference type="PANTHER" id="PTHR43099:SF5">
    <property type="entry name" value="HLYC_CORC FAMILY TRANSPORTER"/>
    <property type="match status" value="1"/>
</dbReference>
<keyword evidence="3 9" id="KW-0812">Transmembrane</keyword>
<keyword evidence="5 9" id="KW-1133">Transmembrane helix</keyword>
<evidence type="ECO:0000256" key="6">
    <source>
        <dbReference type="ARBA" id="ARBA00023122"/>
    </source>
</evidence>
<keyword evidence="2" id="KW-1003">Cell membrane</keyword>
<dbReference type="SUPFAM" id="SSF56176">
    <property type="entry name" value="FAD-binding/transporter-associated domain-like"/>
    <property type="match status" value="1"/>
</dbReference>
<comment type="caution">
    <text evidence="12">The sequence shown here is derived from an EMBL/GenBank/DDBJ whole genome shotgun (WGS) entry which is preliminary data.</text>
</comment>
<evidence type="ECO:0000256" key="1">
    <source>
        <dbReference type="ARBA" id="ARBA00004651"/>
    </source>
</evidence>
<keyword evidence="13" id="KW-1185">Reference proteome</keyword>
<dbReference type="PANTHER" id="PTHR43099">
    <property type="entry name" value="UPF0053 PROTEIN YRKA"/>
    <property type="match status" value="1"/>
</dbReference>
<dbReference type="Proteomes" id="UP001595967">
    <property type="component" value="Unassembled WGS sequence"/>
</dbReference>
<evidence type="ECO:0000256" key="2">
    <source>
        <dbReference type="ARBA" id="ARBA00022475"/>
    </source>
</evidence>
<dbReference type="Pfam" id="PF01595">
    <property type="entry name" value="CNNM"/>
    <property type="match status" value="1"/>
</dbReference>
<proteinExistence type="predicted"/>
<dbReference type="EMBL" id="JBHSEW010000003">
    <property type="protein sequence ID" value="MFC4621543.1"/>
    <property type="molecule type" value="Genomic_DNA"/>
</dbReference>
<keyword evidence="6 8" id="KW-0129">CBS domain</keyword>
<feature type="domain" description="CBS" evidence="10">
    <location>
        <begin position="215"/>
        <end position="275"/>
    </location>
</feature>
<evidence type="ECO:0000256" key="3">
    <source>
        <dbReference type="ARBA" id="ARBA00022692"/>
    </source>
</evidence>
<comment type="subcellular location">
    <subcellularLocation>
        <location evidence="1">Cell membrane</location>
        <topology evidence="1">Multi-pass membrane protein</topology>
    </subcellularLocation>
</comment>
<dbReference type="Gene3D" id="3.10.580.10">
    <property type="entry name" value="CBS-domain"/>
    <property type="match status" value="1"/>
</dbReference>
<gene>
    <name evidence="12" type="ORF">ACFO3A_04885</name>
</gene>
<dbReference type="InterPro" id="IPR046342">
    <property type="entry name" value="CBS_dom_sf"/>
</dbReference>
<reference evidence="13" key="1">
    <citation type="journal article" date="2019" name="Int. J. Syst. Evol. Microbiol.">
        <title>The Global Catalogue of Microorganisms (GCM) 10K type strain sequencing project: providing services to taxonomists for standard genome sequencing and annotation.</title>
        <authorList>
            <consortium name="The Broad Institute Genomics Platform"/>
            <consortium name="The Broad Institute Genome Sequencing Center for Infectious Disease"/>
            <person name="Wu L."/>
            <person name="Ma J."/>
        </authorList>
    </citation>
    <scope>NUCLEOTIDE SEQUENCE [LARGE SCALE GENOMIC DNA]</scope>
    <source>
        <strain evidence="13">JCM 11650</strain>
    </source>
</reference>
<dbReference type="InterPro" id="IPR005170">
    <property type="entry name" value="Transptr-assoc_dom"/>
</dbReference>
<dbReference type="RefSeq" id="WP_377724488.1">
    <property type="nucleotide sequence ID" value="NZ_JBHSEW010000003.1"/>
</dbReference>
<dbReference type="Pfam" id="PF03471">
    <property type="entry name" value="CorC_HlyC"/>
    <property type="match status" value="1"/>
</dbReference>
<feature type="domain" description="CBS" evidence="10">
    <location>
        <begin position="281"/>
        <end position="338"/>
    </location>
</feature>
<dbReference type="SUPFAM" id="SSF54631">
    <property type="entry name" value="CBS-domain pair"/>
    <property type="match status" value="1"/>
</dbReference>
<feature type="domain" description="CNNM transmembrane" evidence="11">
    <location>
        <begin position="1"/>
        <end position="196"/>
    </location>
</feature>
<evidence type="ECO:0000256" key="5">
    <source>
        <dbReference type="ARBA" id="ARBA00022989"/>
    </source>
</evidence>
<evidence type="ECO:0000256" key="8">
    <source>
        <dbReference type="PROSITE-ProRule" id="PRU00703"/>
    </source>
</evidence>
<dbReference type="InterPro" id="IPR044751">
    <property type="entry name" value="Ion_transp-like_CBS"/>
</dbReference>
<evidence type="ECO:0000256" key="9">
    <source>
        <dbReference type="PROSITE-ProRule" id="PRU01193"/>
    </source>
</evidence>
<evidence type="ECO:0000259" key="10">
    <source>
        <dbReference type="PROSITE" id="PS51371"/>
    </source>
</evidence>
<dbReference type="InterPro" id="IPR000644">
    <property type="entry name" value="CBS_dom"/>
</dbReference>
<protein>
    <submittedName>
        <fullName evidence="12">Hemolysin family protein</fullName>
    </submittedName>
</protein>